<accession>A0ABP2EE62</accession>
<evidence type="ECO:0000313" key="1">
    <source>
        <dbReference type="EMBL" id="EEQ10728.1"/>
    </source>
</evidence>
<protein>
    <submittedName>
        <fullName evidence="1">Uncharacterized protein</fullName>
    </submittedName>
</protein>
<organism evidence="1 2">
    <name type="scientific">Yersinia mollaretii (strain ATCC 43969 / DSM 18520 / CIP 103324 / CNY 7263 / WAIP 204)</name>
    <dbReference type="NCBI Taxonomy" id="349967"/>
    <lineage>
        <taxon>Bacteria</taxon>
        <taxon>Pseudomonadati</taxon>
        <taxon>Pseudomonadota</taxon>
        <taxon>Gammaproteobacteria</taxon>
        <taxon>Enterobacterales</taxon>
        <taxon>Yersiniaceae</taxon>
        <taxon>Yersinia</taxon>
    </lineage>
</organism>
<reference evidence="1" key="1">
    <citation type="submission" date="2008-12" db="EMBL/GenBank/DDBJ databases">
        <title>Annotation of the Yersinia mollaretii ATCC 43969 genome.</title>
        <authorList>
            <person name="Read T.D."/>
            <person name="Akmal A."/>
            <person name="Bishop-Lilly K."/>
            <person name="Chen P.E."/>
            <person name="Cook C."/>
            <person name="Kiley M.P."/>
            <person name="Lentz S."/>
            <person name="Mateczun A."/>
            <person name="Nagarajan N."/>
            <person name="Nolan N."/>
            <person name="Osborne B.I."/>
            <person name="Pop M."/>
            <person name="Sozhamannan S."/>
            <person name="Stewart A.C."/>
            <person name="Sulakvelidze A."/>
            <person name="Thomason B."/>
            <person name="Willner K."/>
            <person name="Zwick M.E."/>
        </authorList>
    </citation>
    <scope>NUCLEOTIDE SEQUENCE [LARGE SCALE GENOMIC DNA]</scope>
    <source>
        <strain evidence="1">ATCC 43969</strain>
    </source>
</reference>
<name>A0ABP2EE62_YERMW</name>
<sequence>MVLTLMPPLSLCHFRRYWFLAYPISPHPPDFLLIKHRFILMNKKTKTETIQLKMNEIRNL</sequence>
<evidence type="ECO:0000313" key="2">
    <source>
        <dbReference type="Proteomes" id="UP000003027"/>
    </source>
</evidence>
<keyword evidence="2" id="KW-1185">Reference proteome</keyword>
<comment type="caution">
    <text evidence="1">The sequence shown here is derived from an EMBL/GenBank/DDBJ whole genome shotgun (WGS) entry which is preliminary data.</text>
</comment>
<dbReference type="EMBL" id="AALD02000015">
    <property type="protein sequence ID" value="EEQ10728.1"/>
    <property type="molecule type" value="Genomic_DNA"/>
</dbReference>
<proteinExistence type="predicted"/>
<dbReference type="Proteomes" id="UP000003027">
    <property type="component" value="Unassembled WGS sequence"/>
</dbReference>
<gene>
    <name evidence="1" type="ORF">ymoll0001_3400</name>
</gene>